<sequence length="264" mass="28222">MALLGPVVANVLCCVLGSAGYVLLSQNWRVSLALLGSAVDNVLCCVWVGLLGSAGFDLLSQNWGVSMALLGGISAGLGGISTGLGSAGYVLLSQNWRVSMALLGRISAGLSSLSKDLLLLMFSAVCGWAGALPLDLCWSVHHDVVVWVCYGSAVAIVLCCVWVGWCLAFGLLLVYMAGDSRITLRSMIYLSWFWADVFDLISCFMCIVWDFGLMAKVQVSSIVGIQNRQQGCSDGKGSSMHFYLVFSFWFKYAIGVKLGINLGQ</sequence>
<dbReference type="Proteomes" id="UP001060215">
    <property type="component" value="Chromosome 8"/>
</dbReference>
<reference evidence="1 2" key="1">
    <citation type="journal article" date="2022" name="Plant J.">
        <title>Chromosome-level genome of Camellia lanceoleosa provides a valuable resource for understanding genome evolution and self-incompatibility.</title>
        <authorList>
            <person name="Gong W."/>
            <person name="Xiao S."/>
            <person name="Wang L."/>
            <person name="Liao Z."/>
            <person name="Chang Y."/>
            <person name="Mo W."/>
            <person name="Hu G."/>
            <person name="Li W."/>
            <person name="Zhao G."/>
            <person name="Zhu H."/>
            <person name="Hu X."/>
            <person name="Ji K."/>
            <person name="Xiang X."/>
            <person name="Song Q."/>
            <person name="Yuan D."/>
            <person name="Jin S."/>
            <person name="Zhang L."/>
        </authorList>
    </citation>
    <scope>NUCLEOTIDE SEQUENCE [LARGE SCALE GENOMIC DNA]</scope>
    <source>
        <strain evidence="1">SQ_2022a</strain>
    </source>
</reference>
<gene>
    <name evidence="1" type="ORF">LOK49_LG09G00419</name>
</gene>
<comment type="caution">
    <text evidence="1">The sequence shown here is derived from an EMBL/GenBank/DDBJ whole genome shotgun (WGS) entry which is preliminary data.</text>
</comment>
<keyword evidence="2" id="KW-1185">Reference proteome</keyword>
<proteinExistence type="predicted"/>
<organism evidence="1 2">
    <name type="scientific">Camellia lanceoleosa</name>
    <dbReference type="NCBI Taxonomy" id="1840588"/>
    <lineage>
        <taxon>Eukaryota</taxon>
        <taxon>Viridiplantae</taxon>
        <taxon>Streptophyta</taxon>
        <taxon>Embryophyta</taxon>
        <taxon>Tracheophyta</taxon>
        <taxon>Spermatophyta</taxon>
        <taxon>Magnoliopsida</taxon>
        <taxon>eudicotyledons</taxon>
        <taxon>Gunneridae</taxon>
        <taxon>Pentapetalae</taxon>
        <taxon>asterids</taxon>
        <taxon>Ericales</taxon>
        <taxon>Theaceae</taxon>
        <taxon>Camellia</taxon>
    </lineage>
</organism>
<accession>A0ACC0GHX0</accession>
<protein>
    <submittedName>
        <fullName evidence="1">Uncharacterized protein</fullName>
    </submittedName>
</protein>
<evidence type="ECO:0000313" key="2">
    <source>
        <dbReference type="Proteomes" id="UP001060215"/>
    </source>
</evidence>
<evidence type="ECO:0000313" key="1">
    <source>
        <dbReference type="EMBL" id="KAI8000665.1"/>
    </source>
</evidence>
<name>A0ACC0GHX0_9ERIC</name>
<dbReference type="EMBL" id="CM045765">
    <property type="protein sequence ID" value="KAI8000665.1"/>
    <property type="molecule type" value="Genomic_DNA"/>
</dbReference>